<proteinExistence type="predicted"/>
<evidence type="ECO:0000313" key="8">
    <source>
        <dbReference type="RefSeq" id="XP_025411000.1"/>
    </source>
</evidence>
<dbReference type="GeneID" id="112683951"/>
<dbReference type="RefSeq" id="XP_025410999.1">
    <property type="nucleotide sequence ID" value="XM_025555214.1"/>
</dbReference>
<feature type="compositionally biased region" description="Basic and acidic residues" evidence="4">
    <location>
        <begin position="144"/>
        <end position="203"/>
    </location>
</feature>
<dbReference type="InterPro" id="IPR043596">
    <property type="entry name" value="CFAP53/TCHP"/>
</dbReference>
<evidence type="ECO:0000313" key="6">
    <source>
        <dbReference type="RefSeq" id="XP_025410998.1"/>
    </source>
</evidence>
<dbReference type="Proteomes" id="UP000694846">
    <property type="component" value="Unplaced"/>
</dbReference>
<dbReference type="AlphaFoldDB" id="A0A8B8FKX4"/>
<name>A0A8B8FKX4_9HEMI</name>
<evidence type="ECO:0000256" key="1">
    <source>
        <dbReference type="ARBA" id="ARBA00004245"/>
    </source>
</evidence>
<evidence type="ECO:0000256" key="2">
    <source>
        <dbReference type="ARBA" id="ARBA00022490"/>
    </source>
</evidence>
<gene>
    <name evidence="6 7 8" type="primary">LOC112683951</name>
</gene>
<protein>
    <submittedName>
        <fullName evidence="6 7">Trichoplein keratin filament-binding protein</fullName>
    </submittedName>
</protein>
<dbReference type="RefSeq" id="XP_025410998.1">
    <property type="nucleotide sequence ID" value="XM_025555213.1"/>
</dbReference>
<organism evidence="5 8">
    <name type="scientific">Sipha flava</name>
    <name type="common">yellow sugarcane aphid</name>
    <dbReference type="NCBI Taxonomy" id="143950"/>
    <lineage>
        <taxon>Eukaryota</taxon>
        <taxon>Metazoa</taxon>
        <taxon>Ecdysozoa</taxon>
        <taxon>Arthropoda</taxon>
        <taxon>Hexapoda</taxon>
        <taxon>Insecta</taxon>
        <taxon>Pterygota</taxon>
        <taxon>Neoptera</taxon>
        <taxon>Paraneoptera</taxon>
        <taxon>Hemiptera</taxon>
        <taxon>Sternorrhyncha</taxon>
        <taxon>Aphidomorpha</taxon>
        <taxon>Aphidoidea</taxon>
        <taxon>Aphididae</taxon>
        <taxon>Sipha</taxon>
    </lineage>
</organism>
<reference evidence="6 7" key="1">
    <citation type="submission" date="2025-04" db="UniProtKB">
        <authorList>
            <consortium name="RefSeq"/>
        </authorList>
    </citation>
    <scope>IDENTIFICATION</scope>
    <source>
        <tissue evidence="6 7">Whole body</tissue>
    </source>
</reference>
<dbReference type="GO" id="GO:0045095">
    <property type="term" value="C:keratin filament"/>
    <property type="evidence" value="ECO:0007669"/>
    <property type="project" value="TreeGrafter"/>
</dbReference>
<dbReference type="PANTHER" id="PTHR31183">
    <property type="entry name" value="TRICHOPLEIN KERATIN FILAMENT-BINDING PROTEIN FAMILY MEMBER"/>
    <property type="match status" value="1"/>
</dbReference>
<dbReference type="RefSeq" id="XP_025411000.1">
    <property type="nucleotide sequence ID" value="XM_025555215.1"/>
</dbReference>
<evidence type="ECO:0000313" key="7">
    <source>
        <dbReference type="RefSeq" id="XP_025410999.1"/>
    </source>
</evidence>
<evidence type="ECO:0000256" key="3">
    <source>
        <dbReference type="ARBA" id="ARBA00023212"/>
    </source>
</evidence>
<accession>A0A8B8FKX4</accession>
<dbReference type="GO" id="GO:0006915">
    <property type="term" value="P:apoptotic process"/>
    <property type="evidence" value="ECO:0007669"/>
    <property type="project" value="TreeGrafter"/>
</dbReference>
<comment type="subcellular location">
    <subcellularLocation>
        <location evidence="1">Cytoplasm</location>
        <location evidence="1">Cytoskeleton</location>
    </subcellularLocation>
</comment>
<keyword evidence="3" id="KW-0206">Cytoskeleton</keyword>
<evidence type="ECO:0000256" key="4">
    <source>
        <dbReference type="SAM" id="MobiDB-lite"/>
    </source>
</evidence>
<feature type="region of interest" description="Disordered" evidence="4">
    <location>
        <begin position="88"/>
        <end position="124"/>
    </location>
</feature>
<feature type="compositionally biased region" description="Basic and acidic residues" evidence="4">
    <location>
        <begin position="91"/>
        <end position="104"/>
    </location>
</feature>
<keyword evidence="5" id="KW-1185">Reference proteome</keyword>
<dbReference type="PANTHER" id="PTHR31183:SF2">
    <property type="entry name" value="TRICHOPLEIN KERATIN FILAMENT-BINDING PROTEIN"/>
    <property type="match status" value="1"/>
</dbReference>
<dbReference type="OrthoDB" id="6431598at2759"/>
<sequence>MSYKGNNNRRANPAQVYEALHKKRAAECEAREQWAGVTQYFKTWENNSNKFTSWTSPQYYKKCSELQLEIQKREQRKLEEEEEELKKWRKKIQDRQREDEEFKKGQMKKKPIPLSRPNSVGQKTPCEEMAMELKRKQDAIMDREIELKHHVRSKSCDPKQAKQYEMRVRERSSESSWDDRMEEKKSANQKRREQSERDQRLSEEQLVADQLVEEDKQRTRQARATQLKNELVDQVAELKRRSDRCEELKRQESAYLSLQGQMENIEQKYEELEQRKVQSLSRARALRQYLTMLKQRSKEMIEFLREDLKLLDDFDKTVHRSNAAAAVDLGDKVDELKDLFIRFEDDECQRLYLMDFMFEEEARNMWRSQEDRWKSEHALRKMKVEDLFTTIKTQLEQKIDQCLNEQRILISEREEFIKIIETGNDELKRLEAESAEFYKLYPEFGNNEQSSDNIDPTKFEKMALKVTDREQKLLAEMARMNLLDQKLTDHRRKKSVW</sequence>
<evidence type="ECO:0000313" key="5">
    <source>
        <dbReference type="Proteomes" id="UP000694846"/>
    </source>
</evidence>
<feature type="region of interest" description="Disordered" evidence="4">
    <location>
        <begin position="144"/>
        <end position="217"/>
    </location>
</feature>
<keyword evidence="2" id="KW-0963">Cytoplasm</keyword>
<keyword evidence="6 7" id="KW-0416">Keratin</keyword>